<dbReference type="RefSeq" id="WP_129783737.1">
    <property type="nucleotide sequence ID" value="NZ_RZHH01000002.1"/>
</dbReference>
<comment type="caution">
    <text evidence="1">The sequence shown here is derived from an EMBL/GenBank/DDBJ whole genome shotgun (WGS) entry which is preliminary data.</text>
</comment>
<accession>A0A482T8Z6</accession>
<evidence type="ECO:0000313" key="1">
    <source>
        <dbReference type="EMBL" id="RYJ13297.1"/>
    </source>
</evidence>
<reference evidence="1 2" key="1">
    <citation type="submission" date="2018-12" db="EMBL/GenBank/DDBJ databases">
        <title>Genome analysis provides insights into bioremediation potentialities of Halogeometricum borinquense strain N11.</title>
        <authorList>
            <person name="Najjari A."/>
            <person name="Youssef N."/>
            <person name="Fhoula I."/>
            <person name="Ben Dhia O."/>
            <person name="Mahjoubi M."/>
            <person name="Ouzari H.I."/>
            <person name="Cherif A."/>
        </authorList>
    </citation>
    <scope>NUCLEOTIDE SEQUENCE [LARGE SCALE GENOMIC DNA]</scope>
    <source>
        <strain evidence="1 2">N11</strain>
    </source>
</reference>
<evidence type="ECO:0008006" key="3">
    <source>
        <dbReference type="Google" id="ProtNLM"/>
    </source>
</evidence>
<protein>
    <recommendedName>
        <fullName evidence="3">Small CPxCG-related zinc finger protein</fullName>
    </recommendedName>
</protein>
<organism evidence="1 2">
    <name type="scientific">Halogeometricum borinquense</name>
    <dbReference type="NCBI Taxonomy" id="60847"/>
    <lineage>
        <taxon>Archaea</taxon>
        <taxon>Methanobacteriati</taxon>
        <taxon>Methanobacteriota</taxon>
        <taxon>Stenosarchaea group</taxon>
        <taxon>Halobacteria</taxon>
        <taxon>Halobacteriales</taxon>
        <taxon>Haloferacaceae</taxon>
        <taxon>Halogeometricum</taxon>
    </lineage>
</organism>
<sequence length="67" mass="7384">MSGRHYLRGPSNCPACGYDPTGDDTEFVSGGGWISDSSISDGIWTDELRCPHCREAVAQKEQKLEEH</sequence>
<gene>
    <name evidence="1" type="ORF">ELS19_04490</name>
</gene>
<name>A0A482T8Z6_9EURY</name>
<dbReference type="EMBL" id="RZHH01000002">
    <property type="protein sequence ID" value="RYJ13297.1"/>
    <property type="molecule type" value="Genomic_DNA"/>
</dbReference>
<dbReference type="AlphaFoldDB" id="A0A482T8Z6"/>
<proteinExistence type="predicted"/>
<dbReference type="Proteomes" id="UP000294028">
    <property type="component" value="Unassembled WGS sequence"/>
</dbReference>
<evidence type="ECO:0000313" key="2">
    <source>
        <dbReference type="Proteomes" id="UP000294028"/>
    </source>
</evidence>